<dbReference type="EMBL" id="UINC01044081">
    <property type="protein sequence ID" value="SVB49036.1"/>
    <property type="molecule type" value="Genomic_DNA"/>
</dbReference>
<evidence type="ECO:0000256" key="1">
    <source>
        <dbReference type="ARBA" id="ARBA00022737"/>
    </source>
</evidence>
<feature type="compositionally biased region" description="Basic and acidic residues" evidence="2">
    <location>
        <begin position="43"/>
        <end position="53"/>
    </location>
</feature>
<dbReference type="Gene3D" id="2.120.10.30">
    <property type="entry name" value="TolB, C-terminal domain"/>
    <property type="match status" value="1"/>
</dbReference>
<keyword evidence="1" id="KW-0677">Repeat</keyword>
<evidence type="ECO:0000313" key="3">
    <source>
        <dbReference type="EMBL" id="SVB49036.1"/>
    </source>
</evidence>
<dbReference type="SUPFAM" id="SSF63829">
    <property type="entry name" value="Calcium-dependent phosphotriesterase"/>
    <property type="match status" value="1"/>
</dbReference>
<dbReference type="AlphaFoldDB" id="A0A382EE18"/>
<feature type="region of interest" description="Disordered" evidence="2">
    <location>
        <begin position="32"/>
        <end position="53"/>
    </location>
</feature>
<sequence>MKYYCFFIFLLFAISTNLVFSQEIGGAEQGLAKTDTLSNEPAPQKEGDADEGLAKADTLKNEIAPKKKEKKSVKKGSTQISIQPLVRGDLVPMEVNMMNELIYTMIRDLGITDVLAPNRHRPDSVYTLTSSDPPTTTEYNLDCRTDSCAAQNVLLEEATHVFSWSFDQFNSLTFHFFEAAAYLAQDSENSWIAFTVPVDPDGMEKIKFPQALAIDETGELLVASANSQSLVRVGSDHRVTDIVSGMVYNENLISPAGMSAGSGGTVYVADTDNHRVFSATQGMFEAMVDRNTSVYNDGQLEQVKPESPTALRMAPDGSLVILYKGDQAVRRLDMSGNLTTVLNSGVVEGMTDLALDGDGRIYVVSPYENQVFRVDNNTTAVPVAGTSSGEGLMGDGAPAVESVLFEPVAI</sequence>
<evidence type="ECO:0008006" key="4">
    <source>
        <dbReference type="Google" id="ProtNLM"/>
    </source>
</evidence>
<proteinExistence type="predicted"/>
<dbReference type="InterPro" id="IPR001258">
    <property type="entry name" value="NHL_repeat"/>
</dbReference>
<accession>A0A382EE18</accession>
<gene>
    <name evidence="3" type="ORF">METZ01_LOCUS201890</name>
</gene>
<protein>
    <recommendedName>
        <fullName evidence="4">SMP-30/Gluconolactonase/LRE-like region domain-containing protein</fullName>
    </recommendedName>
</protein>
<name>A0A382EE18_9ZZZZ</name>
<evidence type="ECO:0000256" key="2">
    <source>
        <dbReference type="SAM" id="MobiDB-lite"/>
    </source>
</evidence>
<organism evidence="3">
    <name type="scientific">marine metagenome</name>
    <dbReference type="NCBI Taxonomy" id="408172"/>
    <lineage>
        <taxon>unclassified sequences</taxon>
        <taxon>metagenomes</taxon>
        <taxon>ecological metagenomes</taxon>
    </lineage>
</organism>
<dbReference type="InterPro" id="IPR011042">
    <property type="entry name" value="6-blade_b-propeller_TolB-like"/>
</dbReference>
<dbReference type="Pfam" id="PF01436">
    <property type="entry name" value="NHL"/>
    <property type="match status" value="1"/>
</dbReference>
<feature type="non-terminal residue" evidence="3">
    <location>
        <position position="410"/>
    </location>
</feature>
<reference evidence="3" key="1">
    <citation type="submission" date="2018-05" db="EMBL/GenBank/DDBJ databases">
        <authorList>
            <person name="Lanie J.A."/>
            <person name="Ng W.-L."/>
            <person name="Kazmierczak K.M."/>
            <person name="Andrzejewski T.M."/>
            <person name="Davidsen T.M."/>
            <person name="Wayne K.J."/>
            <person name="Tettelin H."/>
            <person name="Glass J.I."/>
            <person name="Rusch D."/>
            <person name="Podicherti R."/>
            <person name="Tsui H.-C.T."/>
            <person name="Winkler M.E."/>
        </authorList>
    </citation>
    <scope>NUCLEOTIDE SEQUENCE</scope>
</reference>